<evidence type="ECO:0000313" key="5">
    <source>
        <dbReference type="Proteomes" id="UP001187346"/>
    </source>
</evidence>
<gene>
    <name evidence="4" type="ORF">R5A26_19360</name>
</gene>
<evidence type="ECO:0000313" key="4">
    <source>
        <dbReference type="EMBL" id="MDV7218109.1"/>
    </source>
</evidence>
<dbReference type="InterPro" id="IPR001559">
    <property type="entry name" value="Phosphotriesterase"/>
</dbReference>
<proteinExistence type="inferred from homology"/>
<dbReference type="PROSITE" id="PS51347">
    <property type="entry name" value="PHOSPHOTRIESTERASE_2"/>
    <property type="match status" value="1"/>
</dbReference>
<keyword evidence="5" id="KW-1185">Reference proteome</keyword>
<dbReference type="InterPro" id="IPR032466">
    <property type="entry name" value="Metal_Hydrolase"/>
</dbReference>
<comment type="caution">
    <text evidence="4">The sequence shown here is derived from an EMBL/GenBank/DDBJ whole genome shotgun (WGS) entry which is preliminary data.</text>
</comment>
<evidence type="ECO:0000256" key="1">
    <source>
        <dbReference type="ARBA" id="ARBA00022723"/>
    </source>
</evidence>
<evidence type="ECO:0000256" key="3">
    <source>
        <dbReference type="PROSITE-ProRule" id="PRU00679"/>
    </source>
</evidence>
<dbReference type="EMBL" id="JAWMAJ010000059">
    <property type="protein sequence ID" value="MDV7218109.1"/>
    <property type="molecule type" value="Genomic_DNA"/>
</dbReference>
<accession>A0ABU4FBY9</accession>
<name>A0ABU4FBY9_9ACTN</name>
<dbReference type="PANTHER" id="PTHR10819:SF3">
    <property type="entry name" value="PHOSPHOTRIESTERASE-RELATED PROTEIN"/>
    <property type="match status" value="1"/>
</dbReference>
<reference evidence="4 5" key="1">
    <citation type="submission" date="2023-10" db="EMBL/GenBank/DDBJ databases">
        <title>Characterization of rhizosphere-enriched actinobacteria from wheat plants lab-grown on chernevaya soil.</title>
        <authorList>
            <person name="Tikhonova E.N."/>
            <person name="Konopkin A."/>
            <person name="Kravchenko I.K."/>
        </authorList>
    </citation>
    <scope>NUCLEOTIDE SEQUENCE [LARGE SCALE GENOMIC DNA]</scope>
    <source>
        <strain evidence="4 5">RR29</strain>
    </source>
</reference>
<dbReference type="SUPFAM" id="SSF51556">
    <property type="entry name" value="Metallo-dependent hydrolases"/>
    <property type="match status" value="1"/>
</dbReference>
<evidence type="ECO:0000256" key="2">
    <source>
        <dbReference type="ARBA" id="ARBA00022801"/>
    </source>
</evidence>
<comment type="similarity">
    <text evidence="3">Belongs to the metallo-dependent hydrolases superfamily. Phosphotriesterase family.</text>
</comment>
<feature type="modified residue" description="N6-carboxylysine" evidence="3">
    <location>
        <position position="155"/>
    </location>
</feature>
<dbReference type="PANTHER" id="PTHR10819">
    <property type="entry name" value="PHOSPHOTRIESTERASE-RELATED"/>
    <property type="match status" value="1"/>
</dbReference>
<dbReference type="Gene3D" id="3.20.20.140">
    <property type="entry name" value="Metal-dependent hydrolases"/>
    <property type="match status" value="1"/>
</dbReference>
<sequence length="334" mass="36054">MTTPQAPDARPVPQVQTVRGPVAVNDLGSVLMHEHVFVVSEELRQSLPETWDEQERIADAVSRLKALVATGVSTLVDPTVIGLGRNVARVAVVNEQVDLNIVAATGIYTLADIPDFFRYHGPGTLLGGPEGMTDLFVRELTEGIADTGIRAAFLKCAIENELTPGVERVMRAVAQAHLRTGAPITVHTSAAARTGLVAQDVLRSEGVDLGAVVIGHSGDSTDLDYLHELIDNGSYVGMDRFGLDALLPEDQRVATVAALAREGFAERMVLSHDASCHIDWFPPGVREQIAPNWHHTHLHDQVLPALRAAGVTEAQLTTMLVDNPRRYFTPPVNS</sequence>
<protein>
    <submittedName>
        <fullName evidence="4">Phosphotriesterase-related protein</fullName>
    </submittedName>
</protein>
<dbReference type="Pfam" id="PF02126">
    <property type="entry name" value="PTE"/>
    <property type="match status" value="1"/>
</dbReference>
<dbReference type="RefSeq" id="WP_317772286.1">
    <property type="nucleotide sequence ID" value="NZ_JAWMAJ010000059.1"/>
</dbReference>
<dbReference type="Proteomes" id="UP001187346">
    <property type="component" value="Unassembled WGS sequence"/>
</dbReference>
<keyword evidence="2" id="KW-0378">Hydrolase</keyword>
<keyword evidence="1" id="KW-0479">Metal-binding</keyword>
<organism evidence="4 5">
    <name type="scientific">Streptomyces prunicolor</name>
    <dbReference type="NCBI Taxonomy" id="67348"/>
    <lineage>
        <taxon>Bacteria</taxon>
        <taxon>Bacillati</taxon>
        <taxon>Actinomycetota</taxon>
        <taxon>Actinomycetes</taxon>
        <taxon>Kitasatosporales</taxon>
        <taxon>Streptomycetaceae</taxon>
        <taxon>Streptomyces</taxon>
    </lineage>
</organism>